<evidence type="ECO:0000313" key="6">
    <source>
        <dbReference type="Proteomes" id="UP000063699"/>
    </source>
</evidence>
<dbReference type="Pfam" id="PF00561">
    <property type="entry name" value="Abhydrolase_1"/>
    <property type="match status" value="1"/>
</dbReference>
<evidence type="ECO:0000256" key="2">
    <source>
        <dbReference type="ARBA" id="ARBA00022729"/>
    </source>
</evidence>
<evidence type="ECO:0000256" key="3">
    <source>
        <dbReference type="ARBA" id="ARBA00022801"/>
    </source>
</evidence>
<dbReference type="AlphaFoldDB" id="A0A0N9IIR7"/>
<reference evidence="5 6" key="1">
    <citation type="submission" date="2015-07" db="EMBL/GenBank/DDBJ databases">
        <title>Genome sequencing of Kibdelosporangium phytohabitans.</title>
        <authorList>
            <person name="Qin S."/>
            <person name="Xing K."/>
        </authorList>
    </citation>
    <scope>NUCLEOTIDE SEQUENCE [LARGE SCALE GENOMIC DNA]</scope>
    <source>
        <strain evidence="5 6">KLBMP1111</strain>
    </source>
</reference>
<sequence>MLTAFTSAGVAQGQSDLAFGACPAPINGAYPNIRCAELTVPIDYSNPTTGNVTVQVSRLAAADPAKRRGVLVVNPGGPGAPGLTYGPGSWAARLPASVRDSYDIIGFDPRGAGRSTPMRCLAEGDEFWGPPMPDPDPAANRRLNFDRSAQYAQACHTNARAKLTPHLTTRNVARDIDTLRTRLGVPKISFVGYSYGTYLGATYASLYPARVDRMVLDSNVNPTPPDFAYRWTLSQAAAAGPALSHYFGWIASHDDVFGLGSSAAAVRARWDGALATLRAQPRGALGAYEFLDMSFNNLYNENDWVGFGHALADFAVRADDAGLQARTFDRRTPGTGFETQYSVYSAVTCNDAPWPRRENTVVADAEALQSQTPFAWYVQFFSVCYTWPTPAQPHLTVRGDNLPPILMFNSTGDIATPYAGALALHQALPSSVLVTEAGSYRHGVAYQPAAPNQAANQLATDYLVSGLVPSADTTIPAHPLPDARTAASPGR</sequence>
<comment type="similarity">
    <text evidence="1">Belongs to the peptidase S33 family.</text>
</comment>
<dbReference type="PANTHER" id="PTHR43248">
    <property type="entry name" value="2-SUCCINYL-6-HYDROXY-2,4-CYCLOHEXADIENE-1-CARBOXYLATE SYNTHASE"/>
    <property type="match status" value="1"/>
</dbReference>
<dbReference type="PANTHER" id="PTHR43248:SF29">
    <property type="entry name" value="TRIPEPTIDYL AMINOPEPTIDASE"/>
    <property type="match status" value="1"/>
</dbReference>
<evidence type="ECO:0000313" key="5">
    <source>
        <dbReference type="EMBL" id="ALG15413.1"/>
    </source>
</evidence>
<dbReference type="InterPro" id="IPR029058">
    <property type="entry name" value="AB_hydrolase_fold"/>
</dbReference>
<accession>A0A0N9IIR7</accession>
<dbReference type="SUPFAM" id="SSF53474">
    <property type="entry name" value="alpha/beta-Hydrolases"/>
    <property type="match status" value="1"/>
</dbReference>
<dbReference type="Gene3D" id="3.40.50.1820">
    <property type="entry name" value="alpha/beta hydrolase"/>
    <property type="match status" value="1"/>
</dbReference>
<proteinExistence type="inferred from homology"/>
<dbReference type="InterPro" id="IPR000073">
    <property type="entry name" value="AB_hydrolase_1"/>
</dbReference>
<feature type="domain" description="AB hydrolase-1" evidence="4">
    <location>
        <begin position="70"/>
        <end position="435"/>
    </location>
</feature>
<dbReference type="InterPro" id="IPR051601">
    <property type="entry name" value="Serine_prot/Carboxylest_S33"/>
</dbReference>
<dbReference type="EMBL" id="CP012752">
    <property type="protein sequence ID" value="ALG15413.1"/>
    <property type="molecule type" value="Genomic_DNA"/>
</dbReference>
<keyword evidence="3" id="KW-0378">Hydrolase</keyword>
<organism evidence="5 6">
    <name type="scientific">Kibdelosporangium phytohabitans</name>
    <dbReference type="NCBI Taxonomy" id="860235"/>
    <lineage>
        <taxon>Bacteria</taxon>
        <taxon>Bacillati</taxon>
        <taxon>Actinomycetota</taxon>
        <taxon>Actinomycetes</taxon>
        <taxon>Pseudonocardiales</taxon>
        <taxon>Pseudonocardiaceae</taxon>
        <taxon>Kibdelosporangium</taxon>
    </lineage>
</organism>
<name>A0A0N9IIR7_9PSEU</name>
<keyword evidence="2" id="KW-0732">Signal</keyword>
<evidence type="ECO:0000259" key="4">
    <source>
        <dbReference type="Pfam" id="PF00561"/>
    </source>
</evidence>
<dbReference type="GO" id="GO:0016787">
    <property type="term" value="F:hydrolase activity"/>
    <property type="evidence" value="ECO:0007669"/>
    <property type="project" value="UniProtKB-KW"/>
</dbReference>
<protein>
    <recommendedName>
        <fullName evidence="4">AB hydrolase-1 domain-containing protein</fullName>
    </recommendedName>
</protein>
<dbReference type="Proteomes" id="UP000063699">
    <property type="component" value="Chromosome"/>
</dbReference>
<dbReference type="STRING" id="860235.AOZ06_39525"/>
<dbReference type="KEGG" id="kphy:AOZ06_39525"/>
<keyword evidence="6" id="KW-1185">Reference proteome</keyword>
<gene>
    <name evidence="5" type="ORF">AOZ06_39525</name>
</gene>
<evidence type="ECO:0000256" key="1">
    <source>
        <dbReference type="ARBA" id="ARBA00010088"/>
    </source>
</evidence>